<dbReference type="EMBL" id="ONZQ02000001">
    <property type="protein sequence ID" value="SPN97564.1"/>
    <property type="molecule type" value="Genomic_DNA"/>
</dbReference>
<dbReference type="Pfam" id="PF01494">
    <property type="entry name" value="FAD_binding_3"/>
    <property type="match status" value="1"/>
</dbReference>
<accession>A0AAE8MR98</accession>
<gene>
    <name evidence="7" type="ORF">DNG_01075</name>
</gene>
<evidence type="ECO:0000259" key="6">
    <source>
        <dbReference type="Pfam" id="PF01494"/>
    </source>
</evidence>
<keyword evidence="4" id="KW-0560">Oxidoreductase</keyword>
<reference evidence="7" key="1">
    <citation type="submission" date="2018-03" db="EMBL/GenBank/DDBJ databases">
        <authorList>
            <person name="Guldener U."/>
        </authorList>
    </citation>
    <scope>NUCLEOTIDE SEQUENCE</scope>
</reference>
<dbReference type="PANTHER" id="PTHR13789:SF238">
    <property type="entry name" value="PUTATIVE (AFU_ORTHOLOGUE AFUA_2G01680)-RELATED"/>
    <property type="match status" value="1"/>
</dbReference>
<name>A0AAE8MR98_9PEZI</name>
<dbReference type="InterPro" id="IPR002938">
    <property type="entry name" value="FAD-bd"/>
</dbReference>
<keyword evidence="8" id="KW-1185">Reference proteome</keyword>
<sequence length="482" mass="53177">MEQTGTYPHPTSAAKLDVIIVGAGLSGLAAAIAISLSGHSVTVYEAAKELQEVGAGLQITPNSSRILQKWDLNPRLWSSAAIPSFLQVHRFSGEVLMTDPRFDVSMRSRYGAPFADIHRVDLQQALYQRASDLGVSFKLGQRVESLDPDAGEITTASGATARADLVVAADGLRSRCRDVFVPDGEGTKPTGDLAYRIVLHVDDIDDAELRRWVRDVSVHFWIGPGAHAVGYSLRGGTVYNIVLLVPDDLPEGVDRQPGSVEQMRTLFRDWDPILNRFLGQVRGVDQWKLLYRSELPSWVNDKSNLVFIGDSCHPMLPYLAQGANSAIEDGTVLGLLLGHLGSKDQLPKALQMYQKLRKTRGDAIVRETFKQRHAFHMPDGPEQEARDEIFAAHRRGEPIVPPFPSRWSCPTVQSWLYGYDAFQEVAEAPPSEPKRELAAIDIYGGAFMLGPSDLVSKDQLKDCLSRGWVVFVPNKMTVGPRT</sequence>
<evidence type="ECO:0000256" key="3">
    <source>
        <dbReference type="ARBA" id="ARBA00022827"/>
    </source>
</evidence>
<comment type="caution">
    <text evidence="7">The sequence shown here is derived from an EMBL/GenBank/DDBJ whole genome shotgun (WGS) entry which is preliminary data.</text>
</comment>
<dbReference type="Proteomes" id="UP001187682">
    <property type="component" value="Unassembled WGS sequence"/>
</dbReference>
<protein>
    <submittedName>
        <fullName evidence="7">Related to salicylate hydroxylase</fullName>
    </submittedName>
</protein>
<dbReference type="AlphaFoldDB" id="A0AAE8MR98"/>
<evidence type="ECO:0000313" key="8">
    <source>
        <dbReference type="Proteomes" id="UP001187682"/>
    </source>
</evidence>
<evidence type="ECO:0000256" key="4">
    <source>
        <dbReference type="ARBA" id="ARBA00023002"/>
    </source>
</evidence>
<keyword evidence="5" id="KW-0503">Monooxygenase</keyword>
<comment type="similarity">
    <text evidence="1">Belongs to the paxM FAD-dependent monooxygenase family.</text>
</comment>
<dbReference type="InterPro" id="IPR036188">
    <property type="entry name" value="FAD/NAD-bd_sf"/>
</dbReference>
<dbReference type="GO" id="GO:0071949">
    <property type="term" value="F:FAD binding"/>
    <property type="evidence" value="ECO:0007669"/>
    <property type="project" value="InterPro"/>
</dbReference>
<dbReference type="Gene3D" id="3.50.50.60">
    <property type="entry name" value="FAD/NAD(P)-binding domain"/>
    <property type="match status" value="1"/>
</dbReference>
<feature type="domain" description="FAD-binding" evidence="6">
    <location>
        <begin position="16"/>
        <end position="367"/>
    </location>
</feature>
<keyword evidence="2" id="KW-0285">Flavoprotein</keyword>
<dbReference type="GO" id="GO:0004497">
    <property type="term" value="F:monooxygenase activity"/>
    <property type="evidence" value="ECO:0007669"/>
    <property type="project" value="UniProtKB-KW"/>
</dbReference>
<evidence type="ECO:0000256" key="1">
    <source>
        <dbReference type="ARBA" id="ARBA00007992"/>
    </source>
</evidence>
<dbReference type="SUPFAM" id="SSF54373">
    <property type="entry name" value="FAD-linked reductases, C-terminal domain"/>
    <property type="match status" value="1"/>
</dbReference>
<dbReference type="InterPro" id="IPR050493">
    <property type="entry name" value="FAD-dep_Monooxygenase_BioMet"/>
</dbReference>
<keyword evidence="3" id="KW-0274">FAD</keyword>
<evidence type="ECO:0000256" key="2">
    <source>
        <dbReference type="ARBA" id="ARBA00022630"/>
    </source>
</evidence>
<organism evidence="7 8">
    <name type="scientific">Cephalotrichum gorgonifer</name>
    <dbReference type="NCBI Taxonomy" id="2041049"/>
    <lineage>
        <taxon>Eukaryota</taxon>
        <taxon>Fungi</taxon>
        <taxon>Dikarya</taxon>
        <taxon>Ascomycota</taxon>
        <taxon>Pezizomycotina</taxon>
        <taxon>Sordariomycetes</taxon>
        <taxon>Hypocreomycetidae</taxon>
        <taxon>Microascales</taxon>
        <taxon>Microascaceae</taxon>
        <taxon>Cephalotrichum</taxon>
    </lineage>
</organism>
<proteinExistence type="inferred from homology"/>
<dbReference type="PRINTS" id="PR00420">
    <property type="entry name" value="RNGMNOXGNASE"/>
</dbReference>
<dbReference type="PANTHER" id="PTHR13789">
    <property type="entry name" value="MONOOXYGENASE"/>
    <property type="match status" value="1"/>
</dbReference>
<dbReference type="FunFam" id="3.50.50.60:FF:000115">
    <property type="entry name" value="Salicylate hydroxylase, putative"/>
    <property type="match status" value="1"/>
</dbReference>
<dbReference type="SUPFAM" id="SSF51905">
    <property type="entry name" value="FAD/NAD(P)-binding domain"/>
    <property type="match status" value="1"/>
</dbReference>
<evidence type="ECO:0000256" key="5">
    <source>
        <dbReference type="ARBA" id="ARBA00023033"/>
    </source>
</evidence>
<evidence type="ECO:0000313" key="7">
    <source>
        <dbReference type="EMBL" id="SPN97564.1"/>
    </source>
</evidence>